<dbReference type="Proteomes" id="UP000203955">
    <property type="component" value="Segment"/>
</dbReference>
<protein>
    <submittedName>
        <fullName evidence="1">Uncharacterized protein</fullName>
    </submittedName>
</protein>
<name>A0A0M4R4Y4_9CAUD</name>
<dbReference type="KEGG" id="vg:26644194"/>
<dbReference type="EMBL" id="KT630644">
    <property type="protein sequence ID" value="ALF02280.1"/>
    <property type="molecule type" value="Genomic_DNA"/>
</dbReference>
<dbReference type="RefSeq" id="YP_009217896.1">
    <property type="nucleotide sequence ID" value="NC_029003.2"/>
</dbReference>
<keyword evidence="2" id="KW-1185">Reference proteome</keyword>
<gene>
    <name evidence="1" type="ORF">SEN1_43</name>
</gene>
<evidence type="ECO:0000313" key="1">
    <source>
        <dbReference type="EMBL" id="ALF02280.1"/>
    </source>
</evidence>
<proteinExistence type="predicted"/>
<reference evidence="1" key="1">
    <citation type="submission" date="2016-11" db="EMBL/GenBank/DDBJ databases">
        <title>Phages of Salmonella enterica subsp. salamae and subsp. diarizonae: novel phages with a mosaic genome structure and activity against pathogenic S. enterica subsp. enterica isolates.</title>
        <authorList>
            <person name="Pastekova L."/>
            <person name="Bosak J."/>
            <person name="Dedicova D."/>
            <person name="Benada O."/>
            <person name="Smarda J."/>
            <person name="Smajs D."/>
        </authorList>
    </citation>
    <scope>NUCLEOTIDE SEQUENCE [LARGE SCALE GENOMIC DNA]</scope>
    <source>
        <strain evidence="1">SEN1</strain>
    </source>
</reference>
<evidence type="ECO:0000313" key="2">
    <source>
        <dbReference type="Proteomes" id="UP000203955"/>
    </source>
</evidence>
<organism evidence="1 2">
    <name type="scientific">Salmonella phage SEN1</name>
    <dbReference type="NCBI Taxonomy" id="1647455"/>
    <lineage>
        <taxon>Viruses</taxon>
        <taxon>Duplodnaviria</taxon>
        <taxon>Heunggongvirae</taxon>
        <taxon>Uroviricota</taxon>
        <taxon>Caudoviricetes</taxon>
        <taxon>Peduoviridae</taxon>
        <taxon>Eganvirus</taxon>
        <taxon>Eganvirus SEN1</taxon>
    </lineage>
</organism>
<sequence>MTNLDPRQLWRRTARTGKSDACKTMHLLHARLKNGKFAEKWHKKTGIHGAGLNQVY</sequence>
<accession>A0A0M4R4Y4</accession>
<dbReference type="GeneID" id="26644194"/>